<keyword evidence="6" id="KW-0946">Virion</keyword>
<comment type="subcellular location">
    <subcellularLocation>
        <location evidence="1">Host cytoplasm</location>
    </subcellularLocation>
    <subcellularLocation>
        <location evidence="2">Virion</location>
    </subcellularLocation>
</comment>
<dbReference type="InterPro" id="IPR035961">
    <property type="entry name" value="Rhabdovirus_nucleoprotein-like"/>
</dbReference>
<evidence type="ECO:0000259" key="13">
    <source>
        <dbReference type="Pfam" id="PF00945"/>
    </source>
</evidence>
<gene>
    <name evidence="14" type="primary">N</name>
</gene>
<name>A0A0B5KXJ0_9RHAB</name>
<keyword evidence="9" id="KW-1035">Host cytoplasm</keyword>
<dbReference type="GO" id="GO:0019029">
    <property type="term" value="C:helical viral capsid"/>
    <property type="evidence" value="ECO:0007669"/>
    <property type="project" value="UniProtKB-KW"/>
</dbReference>
<dbReference type="EMBL" id="KM817648">
    <property type="protein sequence ID" value="AJG39163.1"/>
    <property type="molecule type" value="Viral_cRNA"/>
</dbReference>
<feature type="region of interest" description="Disordered" evidence="12">
    <location>
        <begin position="358"/>
        <end position="385"/>
    </location>
</feature>
<accession>A0A0B5KXJ0</accession>
<keyword evidence="5" id="KW-0167">Capsid protein</keyword>
<evidence type="ECO:0000256" key="10">
    <source>
        <dbReference type="ARBA" id="ARBA00023274"/>
    </source>
</evidence>
<keyword evidence="4" id="KW-1139">Helical capsid protein</keyword>
<proteinExistence type="predicted"/>
<evidence type="ECO:0000256" key="8">
    <source>
        <dbReference type="ARBA" id="ARBA00023086"/>
    </source>
</evidence>
<dbReference type="Pfam" id="PF00945">
    <property type="entry name" value="Rhabdo_ncap"/>
    <property type="match status" value="1"/>
</dbReference>
<keyword evidence="7" id="KW-0694">RNA-binding</keyword>
<evidence type="ECO:0000256" key="2">
    <source>
        <dbReference type="ARBA" id="ARBA00004328"/>
    </source>
</evidence>
<evidence type="ECO:0000256" key="9">
    <source>
        <dbReference type="ARBA" id="ARBA00023200"/>
    </source>
</evidence>
<protein>
    <recommendedName>
        <fullName evidence="3">Nucleoprotein</fullName>
    </recommendedName>
    <alternativeName>
        <fullName evidence="11">Nucleocapsid protein</fullName>
    </alternativeName>
</protein>
<dbReference type="GO" id="GO:1990904">
    <property type="term" value="C:ribonucleoprotein complex"/>
    <property type="evidence" value="ECO:0007669"/>
    <property type="project" value="UniProtKB-KW"/>
</dbReference>
<dbReference type="GO" id="GO:0030430">
    <property type="term" value="C:host cell cytoplasm"/>
    <property type="evidence" value="ECO:0007669"/>
    <property type="project" value="UniProtKB-SubCell"/>
</dbReference>
<sequence length="455" mass="51680">MDVLNLTDQETNEFLRVRAIQIEKTGEYVYPWFEQHNSKPPIKIPKVDDAAGARLRAITKGFASGVICSVQTASAFLSWKMKRMTARVDSVWKSYNQLIGDPNADITPLSLLSVEEVGTPTISGNEVSSSEADEKWIIGYILCLYRLGRVNDANYRGDLIKSMKPILEAQGMPNTTNLLADCGKTTAWCQCPVFRKLVAAIDMFFYRFPDHEWSFVRIGTISSRYKDCTSLLSVAHTSRLLGFPHPAELWTWITNITLHHEMKKMFNNADEFHDPYSYFPYQIEMGLSKKSLYSTRENPGIHAFCHIIGLYYQNARSMKARWMLEDDVNPILFNAHLVGFAFTRGKWADKFWAVKGHIGPPAPPARQPDNAQQEPMEEEVDEEDIQSLNQDGVDAIAPPDERTPQAWTPYLDAHNWTMSPAMVRTAKLVASGIVVERDYTIAKFSKTPAFYLNMD</sequence>
<evidence type="ECO:0000256" key="1">
    <source>
        <dbReference type="ARBA" id="ARBA00004192"/>
    </source>
</evidence>
<reference evidence="14 15" key="1">
    <citation type="journal article" date="2015" name="Elife">
        <title>Unprecedented genomic diversity of RNA viruses in arthropods reveals the ancestry of negative-sense RNA viruses.</title>
        <authorList>
            <person name="Li C.X."/>
            <person name="Shi M."/>
            <person name="Tian J.H."/>
            <person name="Lin X.D."/>
            <person name="Kang Y.J."/>
            <person name="Chen L.J."/>
            <person name="Qin X.C."/>
            <person name="Xu J."/>
            <person name="Holmes E.C."/>
            <person name="Zhang Y.Z."/>
        </authorList>
    </citation>
    <scope>NUCLEOTIDE SEQUENCE [LARGE SCALE GENOMIC DNA]</scope>
    <source>
        <strain evidence="14 15">SYY2-4</strain>
    </source>
</reference>
<dbReference type="KEGG" id="vg:29126941"/>
<evidence type="ECO:0000313" key="14">
    <source>
        <dbReference type="EMBL" id="AJG39163.1"/>
    </source>
</evidence>
<feature type="domain" description="Rhabdovirus nucleocapsid" evidence="13">
    <location>
        <begin position="18"/>
        <end position="355"/>
    </location>
</feature>
<dbReference type="SUPFAM" id="SSF140809">
    <property type="entry name" value="Rhabdovirus nucleoprotein-like"/>
    <property type="match status" value="1"/>
</dbReference>
<dbReference type="RefSeq" id="YP_009304975.1">
    <property type="nucleotide sequence ID" value="NC_031282.1"/>
</dbReference>
<keyword evidence="10" id="KW-0687">Ribonucleoprotein</keyword>
<evidence type="ECO:0000256" key="11">
    <source>
        <dbReference type="ARBA" id="ARBA00033344"/>
    </source>
</evidence>
<evidence type="ECO:0000256" key="4">
    <source>
        <dbReference type="ARBA" id="ARBA00022497"/>
    </source>
</evidence>
<evidence type="ECO:0000313" key="15">
    <source>
        <dbReference type="Proteomes" id="UP000201056"/>
    </source>
</evidence>
<dbReference type="GO" id="GO:0019013">
    <property type="term" value="C:viral nucleocapsid"/>
    <property type="evidence" value="ECO:0007669"/>
    <property type="project" value="UniProtKB-KW"/>
</dbReference>
<organism evidence="14 15">
    <name type="scientific">Wuhan House Fly Virus 1</name>
    <dbReference type="NCBI Taxonomy" id="1608104"/>
    <lineage>
        <taxon>Viruses</taxon>
        <taxon>Riboviria</taxon>
        <taxon>Orthornavirae</taxon>
        <taxon>Negarnaviricota</taxon>
        <taxon>Haploviricotina</taxon>
        <taxon>Monjiviricetes</taxon>
        <taxon>Mononegavirales</taxon>
        <taxon>Rhabdoviridae</taxon>
        <taxon>Alpharhabdovirinae</taxon>
        <taxon>Sigmavirus</taxon>
        <taxon>Sigmavirus wuhan</taxon>
    </lineage>
</organism>
<dbReference type="GeneID" id="29126941"/>
<dbReference type="InterPro" id="IPR023330">
    <property type="entry name" value="Rhabdovirus_ncapsid_N"/>
</dbReference>
<feature type="compositionally biased region" description="Acidic residues" evidence="12">
    <location>
        <begin position="375"/>
        <end position="385"/>
    </location>
</feature>
<dbReference type="Gene3D" id="1.10.3570.10">
    <property type="entry name" value="Rhabdovirus nucleocapsid protein like domain"/>
    <property type="match status" value="1"/>
</dbReference>
<dbReference type="Gene3D" id="1.10.3610.10">
    <property type="entry name" value="Nucleoprotein"/>
    <property type="match status" value="1"/>
</dbReference>
<keyword evidence="15" id="KW-1185">Reference proteome</keyword>
<dbReference type="InterPro" id="IPR023331">
    <property type="entry name" value="Rhabdovirus_ncapsid_C"/>
</dbReference>
<dbReference type="GO" id="GO:0003723">
    <property type="term" value="F:RNA binding"/>
    <property type="evidence" value="ECO:0007669"/>
    <property type="project" value="UniProtKB-KW"/>
</dbReference>
<dbReference type="OrthoDB" id="22890at10239"/>
<evidence type="ECO:0000256" key="12">
    <source>
        <dbReference type="SAM" id="MobiDB-lite"/>
    </source>
</evidence>
<evidence type="ECO:0000256" key="6">
    <source>
        <dbReference type="ARBA" id="ARBA00022844"/>
    </source>
</evidence>
<evidence type="ECO:0000256" key="3">
    <source>
        <dbReference type="ARBA" id="ARBA00014389"/>
    </source>
</evidence>
<evidence type="ECO:0000256" key="7">
    <source>
        <dbReference type="ARBA" id="ARBA00022884"/>
    </source>
</evidence>
<keyword evidence="8 14" id="KW-0543">Viral nucleoprotein</keyword>
<dbReference type="InterPro" id="IPR000448">
    <property type="entry name" value="Rhabdo_ncapsid"/>
</dbReference>
<evidence type="ECO:0000256" key="5">
    <source>
        <dbReference type="ARBA" id="ARBA00022561"/>
    </source>
</evidence>
<dbReference type="Proteomes" id="UP000201056">
    <property type="component" value="Segment"/>
</dbReference>